<feature type="compositionally biased region" description="Polar residues" evidence="2">
    <location>
        <begin position="228"/>
        <end position="244"/>
    </location>
</feature>
<name>A0ABR3RQJ6_9PLEO</name>
<feature type="region of interest" description="Disordered" evidence="2">
    <location>
        <begin position="143"/>
        <end position="255"/>
    </location>
</feature>
<dbReference type="EMBL" id="JAKJXO020000004">
    <property type="protein sequence ID" value="KAL1606177.1"/>
    <property type="molecule type" value="Genomic_DNA"/>
</dbReference>
<proteinExistence type="predicted"/>
<keyword evidence="1" id="KW-0175">Coiled coil</keyword>
<organism evidence="3 4">
    <name type="scientific">Paraconiothyrium brasiliense</name>
    <dbReference type="NCBI Taxonomy" id="300254"/>
    <lineage>
        <taxon>Eukaryota</taxon>
        <taxon>Fungi</taxon>
        <taxon>Dikarya</taxon>
        <taxon>Ascomycota</taxon>
        <taxon>Pezizomycotina</taxon>
        <taxon>Dothideomycetes</taxon>
        <taxon>Pleosporomycetidae</taxon>
        <taxon>Pleosporales</taxon>
        <taxon>Massarineae</taxon>
        <taxon>Didymosphaeriaceae</taxon>
        <taxon>Paraconiothyrium</taxon>
    </lineage>
</organism>
<evidence type="ECO:0000256" key="1">
    <source>
        <dbReference type="SAM" id="Coils"/>
    </source>
</evidence>
<dbReference type="PROSITE" id="PS01088">
    <property type="entry name" value="CAP_1"/>
    <property type="match status" value="1"/>
</dbReference>
<dbReference type="Proteomes" id="UP001521785">
    <property type="component" value="Unassembled WGS sequence"/>
</dbReference>
<reference evidence="3 4" key="1">
    <citation type="submission" date="2024-02" db="EMBL/GenBank/DDBJ databases">
        <title>De novo assembly and annotation of 12 fungi associated with fruit tree decline syndrome in Ontario, Canada.</title>
        <authorList>
            <person name="Sulman M."/>
            <person name="Ellouze W."/>
            <person name="Ilyukhin E."/>
        </authorList>
    </citation>
    <scope>NUCLEOTIDE SEQUENCE [LARGE SCALE GENOMIC DNA]</scope>
    <source>
        <strain evidence="3 4">M42-189</strain>
    </source>
</reference>
<dbReference type="InterPro" id="IPR018106">
    <property type="entry name" value="CAP_CS_N"/>
</dbReference>
<evidence type="ECO:0000313" key="3">
    <source>
        <dbReference type="EMBL" id="KAL1606177.1"/>
    </source>
</evidence>
<protein>
    <submittedName>
        <fullName evidence="3">Uncharacterized protein</fullName>
    </submittedName>
</protein>
<sequence length="856" mass="96562">MMLHSFNDVDFHSDAPRTWDALLEVNHDTAYSLPDWETRRIEPVAAFLKRTRQACTEDGRLDTTELLRLFDALEAIGARGWYVVMKQEKLHERWMGDYYDEIEAKDKELEELRQENRRLREESEMALRLSRVVERLEPLVGRLEQRQGAQEPVASAPPPDRPGILSDISEDDQEVRTFGSGRGEAKSQSPQEPKESQKSCNSSTITEAGDALSSSATSYPPPLAPSTEEATQGDDTAKQASDGESNPKDDVPQLRGGALSLFSDLASSPPSEDFYMDQIRNSLGDWREENLSSPLQEDYRLEHEQLWIDRARILQLENASRSRMIDHLEQIINDVEATVEWQDEELACAHRRIRDLERKAWERRDETSAAGRRADLARAETRVLQEQPQQIHDQVTQFCAELEESERRILQHYPDLFAFESPEATELRGGADSPQATSASSCEQVPSDCQTEETALNVEAIEASSFYWFPSVSMVVLLTNPLHHFQFPKHTSLARVHQMLSDLHDEDTEAYSYLRQVREILEVRDEAGIGLPDTSNGRQVLISAPEIKDDSASVASGKPGYKGTWNRTFGPAEYQYEHMLKDSIENLKPPTTGDRPLLSPEVSVYQEISHDGILVNKVSPSGISDENDFYNAGDLINTIEHEAELSRVRSAQKLAELCKEVSASRHRADNLGEKRGYAMSLPLPPTELGPMFPTGSGVAIESTALQPQTPLEAGAAAKHLSPQPVGRNGVKAWRLGESVKEAEHDRVDERRSVELNHEQSPSNATFLRRNPLSLERLFTALDTDTHPTASNEEAAFGSKSSAEQGWAMWRHRKNEGCESWIETSTFNPNRERCIFCGLPFAKVRWKEWEFHDETSC</sequence>
<comment type="caution">
    <text evidence="3">The sequence shown here is derived from an EMBL/GenBank/DDBJ whole genome shotgun (WGS) entry which is preliminary data.</text>
</comment>
<feature type="coiled-coil region" evidence="1">
    <location>
        <begin position="95"/>
        <end position="129"/>
    </location>
</feature>
<keyword evidence="4" id="KW-1185">Reference proteome</keyword>
<accession>A0ABR3RQJ6</accession>
<gene>
    <name evidence="3" type="ORF">SLS60_003578</name>
</gene>
<feature type="compositionally biased region" description="Polar residues" evidence="2">
    <location>
        <begin position="198"/>
        <end position="218"/>
    </location>
</feature>
<evidence type="ECO:0000256" key="2">
    <source>
        <dbReference type="SAM" id="MobiDB-lite"/>
    </source>
</evidence>
<feature type="compositionally biased region" description="Polar residues" evidence="2">
    <location>
        <begin position="434"/>
        <end position="446"/>
    </location>
</feature>
<feature type="region of interest" description="Disordered" evidence="2">
    <location>
        <begin position="424"/>
        <end position="446"/>
    </location>
</feature>
<evidence type="ECO:0000313" key="4">
    <source>
        <dbReference type="Proteomes" id="UP001521785"/>
    </source>
</evidence>